<name>A0A8C2Q4J8_CYPCA</name>
<dbReference type="AlphaFoldDB" id="A0A8C2Q4J8"/>
<reference evidence="1" key="1">
    <citation type="submission" date="2025-08" db="UniProtKB">
        <authorList>
            <consortium name="Ensembl"/>
        </authorList>
    </citation>
    <scope>IDENTIFICATION</scope>
</reference>
<evidence type="ECO:0000313" key="2">
    <source>
        <dbReference type="Proteomes" id="UP000694701"/>
    </source>
</evidence>
<accession>A0A8C2Q4J8</accession>
<evidence type="ECO:0000313" key="1">
    <source>
        <dbReference type="Ensembl" id="ENSCCRP00020105801.1"/>
    </source>
</evidence>
<proteinExistence type="predicted"/>
<sequence length="50" mass="5598">MTVLPLFTSKNGELLTTKAPASPICLSGWQGRKRTCMLVKEEAGWDDREM</sequence>
<dbReference type="Ensembl" id="ENSCCRT00020115576.1">
    <property type="protein sequence ID" value="ENSCCRP00020105801.1"/>
    <property type="gene ID" value="ENSCCRG00020048276.1"/>
</dbReference>
<dbReference type="Proteomes" id="UP000694701">
    <property type="component" value="Unplaced"/>
</dbReference>
<protein>
    <submittedName>
        <fullName evidence="1">Uncharacterized protein</fullName>
    </submittedName>
</protein>
<organism evidence="1 2">
    <name type="scientific">Cyprinus carpio</name>
    <name type="common">Common carp</name>
    <dbReference type="NCBI Taxonomy" id="7962"/>
    <lineage>
        <taxon>Eukaryota</taxon>
        <taxon>Metazoa</taxon>
        <taxon>Chordata</taxon>
        <taxon>Craniata</taxon>
        <taxon>Vertebrata</taxon>
        <taxon>Euteleostomi</taxon>
        <taxon>Actinopterygii</taxon>
        <taxon>Neopterygii</taxon>
        <taxon>Teleostei</taxon>
        <taxon>Ostariophysi</taxon>
        <taxon>Cypriniformes</taxon>
        <taxon>Cyprinidae</taxon>
        <taxon>Cyprininae</taxon>
        <taxon>Cyprinus</taxon>
    </lineage>
</organism>